<dbReference type="RefSeq" id="WP_117650404.1">
    <property type="nucleotide sequence ID" value="NZ_QSQQ01000019.1"/>
</dbReference>
<gene>
    <name evidence="1" type="ORF">DXD10_13355</name>
</gene>
<name>A0A3E4M7P0_9FIRM</name>
<dbReference type="InterPro" id="IPR010106">
    <property type="entry name" value="RpnA"/>
</dbReference>
<reference evidence="1 2" key="1">
    <citation type="submission" date="2018-08" db="EMBL/GenBank/DDBJ databases">
        <title>A genome reference for cultivated species of the human gut microbiota.</title>
        <authorList>
            <person name="Zou Y."/>
            <person name="Xue W."/>
            <person name="Luo G."/>
        </authorList>
    </citation>
    <scope>NUCLEOTIDE SEQUENCE [LARGE SCALE GENOMIC DNA]</scope>
    <source>
        <strain evidence="1 2">TF11-11</strain>
    </source>
</reference>
<evidence type="ECO:0000313" key="2">
    <source>
        <dbReference type="Proteomes" id="UP000261208"/>
    </source>
</evidence>
<dbReference type="Pfam" id="PF12784">
    <property type="entry name" value="PDDEXK_2"/>
    <property type="match status" value="1"/>
</dbReference>
<comment type="caution">
    <text evidence="1">The sequence shown here is derived from an EMBL/GenBank/DDBJ whole genome shotgun (WGS) entry which is preliminary data.</text>
</comment>
<organism evidence="1 2">
    <name type="scientific">Dorea formicigenerans</name>
    <dbReference type="NCBI Taxonomy" id="39486"/>
    <lineage>
        <taxon>Bacteria</taxon>
        <taxon>Bacillati</taxon>
        <taxon>Bacillota</taxon>
        <taxon>Clostridia</taxon>
        <taxon>Lachnospirales</taxon>
        <taxon>Lachnospiraceae</taxon>
        <taxon>Dorea</taxon>
    </lineage>
</organism>
<accession>A0A3E4M7P0</accession>
<dbReference type="Proteomes" id="UP000261208">
    <property type="component" value="Unassembled WGS sequence"/>
</dbReference>
<dbReference type="AlphaFoldDB" id="A0A3E4M7P0"/>
<dbReference type="NCBIfam" id="TIGR01784">
    <property type="entry name" value="T_den_put_tspse"/>
    <property type="match status" value="1"/>
</dbReference>
<sequence length="300" mass="34803">MVKNENFIMQAKESKTLQELNLTDDFLFDVTTEELENCKAIIELTTGLRLKSLKWKSGQKVIHNLPGKRGVRLDFIAESEDGRIFDVEMQNRNEGNIPKRTRFYQALIDAPILKSGERGFDKMNPLYIIIICNYDPYGKKKYCYTFDNQCKEVPGLRLGDEVTKLLLSTKGENEEEVSKELVDFLHYVTESNENGLPDECDERLKRLHESIREIKASADMEVEYMKMEERERIIRDEGKQIGIINGKIESVLELLEDKGEVPEKVKAEIFAETDPEVLKKWLRLAAKSETIEEFCKEIDH</sequence>
<proteinExistence type="predicted"/>
<evidence type="ECO:0000313" key="1">
    <source>
        <dbReference type="EMBL" id="RGK45485.1"/>
    </source>
</evidence>
<protein>
    <submittedName>
        <fullName evidence="1">Rpn family recombination-promoting nuclease/putative transposase</fullName>
    </submittedName>
</protein>
<dbReference type="EMBL" id="QSQQ01000019">
    <property type="protein sequence ID" value="RGK45485.1"/>
    <property type="molecule type" value="Genomic_DNA"/>
</dbReference>